<organism evidence="1 2">
    <name type="scientific">Helianthus annuus</name>
    <name type="common">Common sunflower</name>
    <dbReference type="NCBI Taxonomy" id="4232"/>
    <lineage>
        <taxon>Eukaryota</taxon>
        <taxon>Viridiplantae</taxon>
        <taxon>Streptophyta</taxon>
        <taxon>Embryophyta</taxon>
        <taxon>Tracheophyta</taxon>
        <taxon>Spermatophyta</taxon>
        <taxon>Magnoliopsida</taxon>
        <taxon>eudicotyledons</taxon>
        <taxon>Gunneridae</taxon>
        <taxon>Pentapetalae</taxon>
        <taxon>asterids</taxon>
        <taxon>campanulids</taxon>
        <taxon>Asterales</taxon>
        <taxon>Asteraceae</taxon>
        <taxon>Asteroideae</taxon>
        <taxon>Heliantheae alliance</taxon>
        <taxon>Heliantheae</taxon>
        <taxon>Helianthus</taxon>
    </lineage>
</organism>
<evidence type="ECO:0000313" key="2">
    <source>
        <dbReference type="Proteomes" id="UP000215914"/>
    </source>
</evidence>
<keyword evidence="2" id="KW-1185">Reference proteome</keyword>
<accession>A0A9K3N489</accession>
<reference evidence="1" key="1">
    <citation type="journal article" date="2017" name="Nature">
        <title>The sunflower genome provides insights into oil metabolism, flowering and Asterid evolution.</title>
        <authorList>
            <person name="Badouin H."/>
            <person name="Gouzy J."/>
            <person name="Grassa C.J."/>
            <person name="Murat F."/>
            <person name="Staton S.E."/>
            <person name="Cottret L."/>
            <person name="Lelandais-Briere C."/>
            <person name="Owens G.L."/>
            <person name="Carrere S."/>
            <person name="Mayjonade B."/>
            <person name="Legrand L."/>
            <person name="Gill N."/>
            <person name="Kane N.C."/>
            <person name="Bowers J.E."/>
            <person name="Hubner S."/>
            <person name="Bellec A."/>
            <person name="Berard A."/>
            <person name="Berges H."/>
            <person name="Blanchet N."/>
            <person name="Boniface M.C."/>
            <person name="Brunel D."/>
            <person name="Catrice O."/>
            <person name="Chaidir N."/>
            <person name="Claudel C."/>
            <person name="Donnadieu C."/>
            <person name="Faraut T."/>
            <person name="Fievet G."/>
            <person name="Helmstetter N."/>
            <person name="King M."/>
            <person name="Knapp S.J."/>
            <person name="Lai Z."/>
            <person name="Le Paslier M.C."/>
            <person name="Lippi Y."/>
            <person name="Lorenzon L."/>
            <person name="Mandel J.R."/>
            <person name="Marage G."/>
            <person name="Marchand G."/>
            <person name="Marquand E."/>
            <person name="Bret-Mestries E."/>
            <person name="Morien E."/>
            <person name="Nambeesan S."/>
            <person name="Nguyen T."/>
            <person name="Pegot-Espagnet P."/>
            <person name="Pouilly N."/>
            <person name="Raftis F."/>
            <person name="Sallet E."/>
            <person name="Schiex T."/>
            <person name="Thomas J."/>
            <person name="Vandecasteele C."/>
            <person name="Vares D."/>
            <person name="Vear F."/>
            <person name="Vautrin S."/>
            <person name="Crespi M."/>
            <person name="Mangin B."/>
            <person name="Burke J.M."/>
            <person name="Salse J."/>
            <person name="Munos S."/>
            <person name="Vincourt P."/>
            <person name="Rieseberg L.H."/>
            <person name="Langlade N.B."/>
        </authorList>
    </citation>
    <scope>NUCLEOTIDE SEQUENCE</scope>
    <source>
        <tissue evidence="1">Leaves</tissue>
    </source>
</reference>
<protein>
    <submittedName>
        <fullName evidence="1">Uncharacterized protein</fullName>
    </submittedName>
</protein>
<name>A0A9K3N489_HELAN</name>
<evidence type="ECO:0000313" key="1">
    <source>
        <dbReference type="EMBL" id="KAF5785903.1"/>
    </source>
</evidence>
<sequence>MKEYGVKDSWSREFVIDTTVWGEYDLHWCFTPVICRNNGDVVMVSIFGYILFYDLLTKKGRIVNHRRLWTAMTHTPSLISLRDVVRGTNLEVVNVAPRVADPGLNLELAATFSEVGLQVGLLPADPTTLAWQINSSMKQIRFLIMVCQM</sequence>
<dbReference type="AlphaFoldDB" id="A0A9K3N489"/>
<proteinExistence type="predicted"/>
<dbReference type="EMBL" id="MNCJ02000325">
    <property type="protein sequence ID" value="KAF5785903.1"/>
    <property type="molecule type" value="Genomic_DNA"/>
</dbReference>
<reference evidence="1" key="2">
    <citation type="submission" date="2020-06" db="EMBL/GenBank/DDBJ databases">
        <title>Helianthus annuus Genome sequencing and assembly Release 2.</title>
        <authorList>
            <person name="Gouzy J."/>
            <person name="Langlade N."/>
            <person name="Munos S."/>
        </authorList>
    </citation>
    <scope>NUCLEOTIDE SEQUENCE</scope>
    <source>
        <tissue evidence="1">Leaves</tissue>
    </source>
</reference>
<gene>
    <name evidence="1" type="ORF">HanXRQr2_Chr10g0434281</name>
</gene>
<comment type="caution">
    <text evidence="1">The sequence shown here is derived from an EMBL/GenBank/DDBJ whole genome shotgun (WGS) entry which is preliminary data.</text>
</comment>
<dbReference type="Proteomes" id="UP000215914">
    <property type="component" value="Unassembled WGS sequence"/>
</dbReference>
<dbReference type="Gramene" id="mRNA:HanXRQr2_Chr10g0434281">
    <property type="protein sequence ID" value="mRNA:HanXRQr2_Chr10g0434281"/>
    <property type="gene ID" value="HanXRQr2_Chr10g0434281"/>
</dbReference>